<accession>A0A1D3ULQ3</accession>
<organism evidence="8 9">
    <name type="scientific">Tannerella forsythia</name>
    <name type="common">Bacteroides forsythus</name>
    <dbReference type="NCBI Taxonomy" id="28112"/>
    <lineage>
        <taxon>Bacteria</taxon>
        <taxon>Pseudomonadati</taxon>
        <taxon>Bacteroidota</taxon>
        <taxon>Bacteroidia</taxon>
        <taxon>Bacteroidales</taxon>
        <taxon>Tannerellaceae</taxon>
        <taxon>Tannerella</taxon>
    </lineage>
</organism>
<dbReference type="Pfam" id="PF14322">
    <property type="entry name" value="SusD-like_3"/>
    <property type="match status" value="1"/>
</dbReference>
<evidence type="ECO:0000313" key="8">
    <source>
        <dbReference type="EMBL" id="SCQ21042.1"/>
    </source>
</evidence>
<dbReference type="Gene3D" id="1.25.40.390">
    <property type="match status" value="1"/>
</dbReference>
<dbReference type="Pfam" id="PF07980">
    <property type="entry name" value="SusD_RagB"/>
    <property type="match status" value="1"/>
</dbReference>
<evidence type="ECO:0000259" key="7">
    <source>
        <dbReference type="Pfam" id="PF14322"/>
    </source>
</evidence>
<evidence type="ECO:0000256" key="1">
    <source>
        <dbReference type="ARBA" id="ARBA00004442"/>
    </source>
</evidence>
<dbReference type="InterPro" id="IPR011990">
    <property type="entry name" value="TPR-like_helical_dom_sf"/>
</dbReference>
<evidence type="ECO:0000256" key="3">
    <source>
        <dbReference type="ARBA" id="ARBA00022729"/>
    </source>
</evidence>
<gene>
    <name evidence="8" type="ORF">TFUB20_01239</name>
</gene>
<reference evidence="8 9" key="1">
    <citation type="submission" date="2016-09" db="EMBL/GenBank/DDBJ databases">
        <authorList>
            <person name="Capua I."/>
            <person name="De Benedictis P."/>
            <person name="Joannis T."/>
            <person name="Lombin L.H."/>
            <person name="Cattoli G."/>
        </authorList>
    </citation>
    <scope>NUCLEOTIDE SEQUENCE [LARGE SCALE GENOMIC DNA]</scope>
    <source>
        <strain evidence="8 9">UB20</strain>
    </source>
</reference>
<protein>
    <submittedName>
        <fullName evidence="8">SusD family protein</fullName>
    </submittedName>
</protein>
<dbReference type="Proteomes" id="UP000182057">
    <property type="component" value="Unassembled WGS sequence"/>
</dbReference>
<keyword evidence="3" id="KW-0732">Signal</keyword>
<keyword evidence="5" id="KW-0998">Cell outer membrane</keyword>
<proteinExistence type="inferred from homology"/>
<dbReference type="InterPro" id="IPR012944">
    <property type="entry name" value="SusD_RagB_dom"/>
</dbReference>
<dbReference type="GO" id="GO:0009279">
    <property type="term" value="C:cell outer membrane"/>
    <property type="evidence" value="ECO:0007669"/>
    <property type="project" value="UniProtKB-SubCell"/>
</dbReference>
<comment type="similarity">
    <text evidence="2">Belongs to the SusD family.</text>
</comment>
<dbReference type="OrthoDB" id="1147023at2"/>
<evidence type="ECO:0000256" key="4">
    <source>
        <dbReference type="ARBA" id="ARBA00023136"/>
    </source>
</evidence>
<comment type="subcellular location">
    <subcellularLocation>
        <location evidence="1">Cell outer membrane</location>
    </subcellularLocation>
</comment>
<dbReference type="PROSITE" id="PS51257">
    <property type="entry name" value="PROKAR_LIPOPROTEIN"/>
    <property type="match status" value="1"/>
</dbReference>
<evidence type="ECO:0000259" key="6">
    <source>
        <dbReference type="Pfam" id="PF07980"/>
    </source>
</evidence>
<evidence type="ECO:0000313" key="9">
    <source>
        <dbReference type="Proteomes" id="UP000182057"/>
    </source>
</evidence>
<dbReference type="SUPFAM" id="SSF48452">
    <property type="entry name" value="TPR-like"/>
    <property type="match status" value="1"/>
</dbReference>
<feature type="domain" description="RagB/SusD" evidence="6">
    <location>
        <begin position="262"/>
        <end position="513"/>
    </location>
</feature>
<dbReference type="EMBL" id="FMMM01000048">
    <property type="protein sequence ID" value="SCQ21042.1"/>
    <property type="molecule type" value="Genomic_DNA"/>
</dbReference>
<feature type="domain" description="SusD-like N-terminal" evidence="7">
    <location>
        <begin position="69"/>
        <end position="219"/>
    </location>
</feature>
<name>A0A1D3ULQ3_TANFO</name>
<evidence type="ECO:0000256" key="5">
    <source>
        <dbReference type="ARBA" id="ARBA00023237"/>
    </source>
</evidence>
<dbReference type="InterPro" id="IPR033985">
    <property type="entry name" value="SusD-like_N"/>
</dbReference>
<dbReference type="AlphaFoldDB" id="A0A1D3ULQ3"/>
<sequence>MKRIGIYLLIMISGLTSCGDLDINPNDRPSSETFWKTSEDINLALTACYGAMHRDLFSFSTPCWDNLTDNGYGQHAERQYGMTTNMVMGNIEPSSDGFISAVYTDAFADIATVNIFLDKLKKIDKLNDIIKKQYEAEARMLRAYFYSYLYRGYGEVPIISEPLNLETQYQEKKPMSDVYKFIMDDISFAIDNLPDQTYSESKGRWTKNAAKAYKARMILFTAYDEEGNMITNKMTEAKTLLGEIKGYALANDFSDNFNDLKQESSPEIMMSIKFLAPNTSSSADMWYADWLVVSPLINFLETFEMRDGTPGQPIPKKAGSKFLIDLEAFSNTSLADRDPRLAKTVFIEKYIINGSEYTGGNAKPTGAGLYKFLSPNLPPPFGYNTKSQQDWVIMRYADVLLMLAEAENELNGPTELVYKSINAIRKRALMPELPPKLSKEQMRNKIRNERRIELAFEGHRYFDLKRWRTAISVLNAVADAPVTYKFEKKHYLWPIPQSEIDKNKGKLVQNPDW</sequence>
<keyword evidence="4" id="KW-0472">Membrane</keyword>
<evidence type="ECO:0000256" key="2">
    <source>
        <dbReference type="ARBA" id="ARBA00006275"/>
    </source>
</evidence>
<dbReference type="RefSeq" id="WP_074449758.1">
    <property type="nucleotide sequence ID" value="NZ_CAUSRC010000104.1"/>
</dbReference>